<sequence>MSPFILRIFWLIGSAAIYVILAYAVPREQFDLLIGLLTGLFFGYVWMLNRSVFPSLDGKDNGTVRRLGEQDTYRFLFASAILFRLLLLFAMPQLSDDVYRFIWDGRLLVHGYNPYVYLPSQLLDTPIAAACGLDQGLFRQLNSPDYFTVYPPFNQALFGLASWLSPTNLTGNAVWLRVPIVVSELGSIWLLAKLLRRFSLSPNLAFVYSLNPVVILELTGNLHFEAVMIFFTLLATWLLLEGRFALSAGALALAIGTKLLPLLLLPLIIRRISWKPGIIYTLLTGVLTVALFAPFASLELARNIFSSINLYFQKFEFNASLYYIMRAVGYWIKGYNTIKFIGAVLSGTILLSTLWIAFRWRLIPASVQLLAILTIYLSFATTVHPWYVTTLLAASVFTPFRYPLVWSALIPLSYFTYHTEPYQENLWLTALEYSIVLVVGTLEVINYRQRLRKGINSDSDTGQWSA</sequence>
<dbReference type="RefSeq" id="WP_186738254.1">
    <property type="nucleotide sequence ID" value="NZ_VFIA01000016.1"/>
</dbReference>
<comment type="caution">
    <text evidence="2">The sequence shown here is derived from an EMBL/GenBank/DDBJ whole genome shotgun (WGS) entry which is preliminary data.</text>
</comment>
<evidence type="ECO:0000313" key="3">
    <source>
        <dbReference type="Proteomes" id="UP000700732"/>
    </source>
</evidence>
<feature type="transmembrane region" description="Helical" evidence="1">
    <location>
        <begin position="244"/>
        <end position="265"/>
    </location>
</feature>
<feature type="transmembrane region" description="Helical" evidence="1">
    <location>
        <begin position="73"/>
        <end position="91"/>
    </location>
</feature>
<organism evidence="2 3">
    <name type="scientific">Spirosoma utsteinense</name>
    <dbReference type="NCBI Taxonomy" id="2585773"/>
    <lineage>
        <taxon>Bacteria</taxon>
        <taxon>Pseudomonadati</taxon>
        <taxon>Bacteroidota</taxon>
        <taxon>Cytophagia</taxon>
        <taxon>Cytophagales</taxon>
        <taxon>Cytophagaceae</taxon>
        <taxon>Spirosoma</taxon>
    </lineage>
</organism>
<evidence type="ECO:0000313" key="2">
    <source>
        <dbReference type="EMBL" id="MBC3792483.1"/>
    </source>
</evidence>
<keyword evidence="1" id="KW-1133">Transmembrane helix</keyword>
<feature type="transmembrane region" description="Helical" evidence="1">
    <location>
        <begin position="174"/>
        <end position="192"/>
    </location>
</feature>
<feature type="transmembrane region" description="Helical" evidence="1">
    <location>
        <begin position="337"/>
        <end position="356"/>
    </location>
</feature>
<name>A0ABR6W7D4_9BACT</name>
<dbReference type="Proteomes" id="UP000700732">
    <property type="component" value="Unassembled WGS sequence"/>
</dbReference>
<reference evidence="2 3" key="1">
    <citation type="submission" date="2019-06" db="EMBL/GenBank/DDBJ databases">
        <title>Spirosoma utsteinense sp. nov. isolated from Antarctic ice-free soils.</title>
        <authorList>
            <person name="Tahon G."/>
        </authorList>
    </citation>
    <scope>NUCLEOTIDE SEQUENCE [LARGE SCALE GENOMIC DNA]</scope>
    <source>
        <strain evidence="2 3">LMG 31447</strain>
    </source>
</reference>
<proteinExistence type="predicted"/>
<keyword evidence="1" id="KW-0472">Membrane</keyword>
<dbReference type="Pfam" id="PF26314">
    <property type="entry name" value="MptA_B_family"/>
    <property type="match status" value="1"/>
</dbReference>
<feature type="transmembrane region" description="Helical" evidence="1">
    <location>
        <begin position="277"/>
        <end position="298"/>
    </location>
</feature>
<evidence type="ECO:0000256" key="1">
    <source>
        <dbReference type="SAM" id="Phobius"/>
    </source>
</evidence>
<protein>
    <recommendedName>
        <fullName evidence="4">DUF2029 domain-containing protein</fullName>
    </recommendedName>
</protein>
<keyword evidence="3" id="KW-1185">Reference proteome</keyword>
<keyword evidence="1" id="KW-0812">Transmembrane</keyword>
<feature type="transmembrane region" description="Helical" evidence="1">
    <location>
        <begin position="32"/>
        <end position="52"/>
    </location>
</feature>
<accession>A0ABR6W7D4</accession>
<evidence type="ECO:0008006" key="4">
    <source>
        <dbReference type="Google" id="ProtNLM"/>
    </source>
</evidence>
<gene>
    <name evidence="2" type="ORF">FH603_2997</name>
</gene>
<feature type="transmembrane region" description="Helical" evidence="1">
    <location>
        <begin position="426"/>
        <end position="445"/>
    </location>
</feature>
<dbReference type="EMBL" id="VFIA01000016">
    <property type="protein sequence ID" value="MBC3792483.1"/>
    <property type="molecule type" value="Genomic_DNA"/>
</dbReference>
<feature type="transmembrane region" description="Helical" evidence="1">
    <location>
        <begin position="7"/>
        <end position="26"/>
    </location>
</feature>
<feature type="transmembrane region" description="Helical" evidence="1">
    <location>
        <begin position="213"/>
        <end position="238"/>
    </location>
</feature>